<feature type="compositionally biased region" description="Basic and acidic residues" evidence="1">
    <location>
        <begin position="37"/>
        <end position="58"/>
    </location>
</feature>
<evidence type="ECO:0000256" key="1">
    <source>
        <dbReference type="SAM" id="MobiDB-lite"/>
    </source>
</evidence>
<comment type="caution">
    <text evidence="2">The sequence shown here is derived from an EMBL/GenBank/DDBJ whole genome shotgun (WGS) entry which is preliminary data.</text>
</comment>
<organism evidence="2 3">
    <name type="scientific">Aurantimonas endophytica</name>
    <dbReference type="NCBI Taxonomy" id="1522175"/>
    <lineage>
        <taxon>Bacteria</taxon>
        <taxon>Pseudomonadati</taxon>
        <taxon>Pseudomonadota</taxon>
        <taxon>Alphaproteobacteria</taxon>
        <taxon>Hyphomicrobiales</taxon>
        <taxon>Aurantimonadaceae</taxon>
        <taxon>Aurantimonas</taxon>
    </lineage>
</organism>
<proteinExistence type="predicted"/>
<reference evidence="2 3" key="1">
    <citation type="submission" date="2020-08" db="EMBL/GenBank/DDBJ databases">
        <title>Genomic Encyclopedia of Type Strains, Phase IV (KMG-IV): sequencing the most valuable type-strain genomes for metagenomic binning, comparative biology and taxonomic classification.</title>
        <authorList>
            <person name="Goeker M."/>
        </authorList>
    </citation>
    <scope>NUCLEOTIDE SEQUENCE [LARGE SCALE GENOMIC DNA]</scope>
    <source>
        <strain evidence="2 3">DSM 103570</strain>
    </source>
</reference>
<keyword evidence="3" id="KW-1185">Reference proteome</keyword>
<dbReference type="AlphaFoldDB" id="A0A7W6MMZ5"/>
<feature type="region of interest" description="Disordered" evidence="1">
    <location>
        <begin position="1"/>
        <end position="58"/>
    </location>
</feature>
<gene>
    <name evidence="2" type="ORF">GGR03_000371</name>
</gene>
<accession>A0A7W6MMZ5</accession>
<evidence type="ECO:0000313" key="3">
    <source>
        <dbReference type="Proteomes" id="UP000588647"/>
    </source>
</evidence>
<sequence>MSDKKVESPGGWDAKINAGTEAKDAAGKAMGYEDQETQMREDHLEHEKGKKPDARSPR</sequence>
<evidence type="ECO:0000313" key="2">
    <source>
        <dbReference type="EMBL" id="MBB4001324.1"/>
    </source>
</evidence>
<dbReference type="RefSeq" id="WP_183205800.1">
    <property type="nucleotide sequence ID" value="NZ_JAAAMM010000001.1"/>
</dbReference>
<dbReference type="EMBL" id="JACIEM010000001">
    <property type="protein sequence ID" value="MBB4001324.1"/>
    <property type="molecule type" value="Genomic_DNA"/>
</dbReference>
<protein>
    <submittedName>
        <fullName evidence="2">Uncharacterized protein</fullName>
    </submittedName>
</protein>
<dbReference type="Proteomes" id="UP000588647">
    <property type="component" value="Unassembled WGS sequence"/>
</dbReference>
<name>A0A7W6MMZ5_9HYPH</name>